<dbReference type="Gene3D" id="3.30.70.20">
    <property type="match status" value="1"/>
</dbReference>
<evidence type="ECO:0000313" key="10">
    <source>
        <dbReference type="Proteomes" id="UP000247569"/>
    </source>
</evidence>
<dbReference type="InterPro" id="IPR001080">
    <property type="entry name" value="3Fe4S_ferredoxin"/>
</dbReference>
<dbReference type="EMBL" id="QJKF01000002">
    <property type="protein sequence ID" value="PXX68741.1"/>
    <property type="molecule type" value="Genomic_DNA"/>
</dbReference>
<dbReference type="PANTHER" id="PTHR36923:SF3">
    <property type="entry name" value="FERREDOXIN"/>
    <property type="match status" value="1"/>
</dbReference>
<dbReference type="OrthoDB" id="3215519at2"/>
<evidence type="ECO:0000256" key="1">
    <source>
        <dbReference type="ARBA" id="ARBA00001927"/>
    </source>
</evidence>
<evidence type="ECO:0000256" key="3">
    <source>
        <dbReference type="ARBA" id="ARBA00022723"/>
    </source>
</evidence>
<evidence type="ECO:0000313" key="9">
    <source>
        <dbReference type="EMBL" id="PXX68741.1"/>
    </source>
</evidence>
<dbReference type="GO" id="GO:0005506">
    <property type="term" value="F:iron ion binding"/>
    <property type="evidence" value="ECO:0007669"/>
    <property type="project" value="UniProtKB-UniRule"/>
</dbReference>
<dbReference type="PRINTS" id="PR00352">
    <property type="entry name" value="3FE4SFRDOXIN"/>
</dbReference>
<protein>
    <recommendedName>
        <fullName evidence="8">Ferredoxin</fullName>
    </recommendedName>
</protein>
<reference evidence="9 10" key="1">
    <citation type="submission" date="2018-05" db="EMBL/GenBank/DDBJ databases">
        <title>Genomic Encyclopedia of Type Strains, Phase IV (KMG-IV): sequencing the most valuable type-strain genomes for metagenomic binning, comparative biology and taxonomic classification.</title>
        <authorList>
            <person name="Goeker M."/>
        </authorList>
    </citation>
    <scope>NUCLEOTIDE SEQUENCE [LARGE SCALE GENOMIC DNA]</scope>
    <source>
        <strain evidence="9 10">DSM 44704</strain>
    </source>
</reference>
<dbReference type="SUPFAM" id="SSF54862">
    <property type="entry name" value="4Fe-4S ferredoxins"/>
    <property type="match status" value="1"/>
</dbReference>
<keyword evidence="10" id="KW-1185">Reference proteome</keyword>
<keyword evidence="6 8" id="KW-0411">Iron-sulfur</keyword>
<comment type="cofactor">
    <cofactor evidence="1">
        <name>[3Fe-4S] cluster</name>
        <dbReference type="ChEBI" id="CHEBI:21137"/>
    </cofactor>
</comment>
<organism evidence="9 10">
    <name type="scientific">Nocardia tenerifensis</name>
    <dbReference type="NCBI Taxonomy" id="228006"/>
    <lineage>
        <taxon>Bacteria</taxon>
        <taxon>Bacillati</taxon>
        <taxon>Actinomycetota</taxon>
        <taxon>Actinomycetes</taxon>
        <taxon>Mycobacteriales</taxon>
        <taxon>Nocardiaceae</taxon>
        <taxon>Nocardia</taxon>
    </lineage>
</organism>
<dbReference type="AlphaFoldDB" id="A0A318KVH1"/>
<dbReference type="Proteomes" id="UP000247569">
    <property type="component" value="Unassembled WGS sequence"/>
</dbReference>
<name>A0A318KVH1_9NOCA</name>
<comment type="function">
    <text evidence="8">Ferredoxins are iron-sulfur proteins that transfer electrons in a wide variety of metabolic reactions.</text>
</comment>
<keyword evidence="2 8" id="KW-0813">Transport</keyword>
<evidence type="ECO:0000256" key="8">
    <source>
        <dbReference type="RuleBase" id="RU368020"/>
    </source>
</evidence>
<keyword evidence="5 8" id="KW-0408">Iron</keyword>
<dbReference type="RefSeq" id="WP_040738663.1">
    <property type="nucleotide sequence ID" value="NZ_QJKF01000002.1"/>
</dbReference>
<gene>
    <name evidence="9" type="ORF">DFR70_102426</name>
</gene>
<evidence type="ECO:0000256" key="7">
    <source>
        <dbReference type="ARBA" id="ARBA00023291"/>
    </source>
</evidence>
<keyword evidence="3 8" id="KW-0479">Metal-binding</keyword>
<dbReference type="GO" id="GO:0009055">
    <property type="term" value="F:electron transfer activity"/>
    <property type="evidence" value="ECO:0007669"/>
    <property type="project" value="UniProtKB-UniRule"/>
</dbReference>
<accession>A0A318KVH1</accession>
<sequence length="68" mass="7070">MRITVDRHRCVGAGMCALLAGAVFDQDADDGKVRLLHPSPPSAERAAARDAERACPSGAIVLVPEGNS</sequence>
<dbReference type="Pfam" id="PF13370">
    <property type="entry name" value="Fer4_13"/>
    <property type="match status" value="1"/>
</dbReference>
<dbReference type="InterPro" id="IPR051269">
    <property type="entry name" value="Fe-S_cluster_ET"/>
</dbReference>
<keyword evidence="4 8" id="KW-0249">Electron transport</keyword>
<evidence type="ECO:0000256" key="5">
    <source>
        <dbReference type="ARBA" id="ARBA00023004"/>
    </source>
</evidence>
<proteinExistence type="predicted"/>
<dbReference type="GO" id="GO:0051538">
    <property type="term" value="F:3 iron, 4 sulfur cluster binding"/>
    <property type="evidence" value="ECO:0007669"/>
    <property type="project" value="UniProtKB-KW"/>
</dbReference>
<keyword evidence="7" id="KW-0003">3Fe-4S</keyword>
<dbReference type="PANTHER" id="PTHR36923">
    <property type="entry name" value="FERREDOXIN"/>
    <property type="match status" value="1"/>
</dbReference>
<evidence type="ECO:0000256" key="6">
    <source>
        <dbReference type="ARBA" id="ARBA00023014"/>
    </source>
</evidence>
<comment type="caution">
    <text evidence="9">The sequence shown here is derived from an EMBL/GenBank/DDBJ whole genome shotgun (WGS) entry which is preliminary data.</text>
</comment>
<evidence type="ECO:0000256" key="2">
    <source>
        <dbReference type="ARBA" id="ARBA00022448"/>
    </source>
</evidence>
<evidence type="ECO:0000256" key="4">
    <source>
        <dbReference type="ARBA" id="ARBA00022982"/>
    </source>
</evidence>